<dbReference type="KEGG" id="ahb:bsdtb5_06610"/>
<evidence type="ECO:0008006" key="3">
    <source>
        <dbReference type="Google" id="ProtNLM"/>
    </source>
</evidence>
<proteinExistence type="predicted"/>
<evidence type="ECO:0000313" key="2">
    <source>
        <dbReference type="Proteomes" id="UP000595897"/>
    </source>
</evidence>
<gene>
    <name evidence="1" type="ORF">bsdtb5_06610</name>
</gene>
<dbReference type="InterPro" id="IPR036163">
    <property type="entry name" value="HMA_dom_sf"/>
</dbReference>
<dbReference type="Proteomes" id="UP000595897">
    <property type="component" value="Chromosome"/>
</dbReference>
<dbReference type="AlphaFoldDB" id="A0A7R7EIA3"/>
<reference evidence="1 2" key="1">
    <citation type="submission" date="2020-11" db="EMBL/GenBank/DDBJ databases">
        <title>Draft genome sequencing of a Lachnospiraceae strain isolated from anoxic soil subjected to BSD treatment.</title>
        <authorList>
            <person name="Uek A."/>
            <person name="Tonouchi A."/>
        </authorList>
    </citation>
    <scope>NUCLEOTIDE SEQUENCE [LARGE SCALE GENOMIC DNA]</scope>
    <source>
        <strain evidence="1 2">TB5</strain>
    </source>
</reference>
<dbReference type="RefSeq" id="WP_271714648.1">
    <property type="nucleotide sequence ID" value="NZ_AP024169.1"/>
</dbReference>
<dbReference type="EMBL" id="AP024169">
    <property type="protein sequence ID" value="BCN29366.1"/>
    <property type="molecule type" value="Genomic_DNA"/>
</dbReference>
<organism evidence="1 2">
    <name type="scientific">Anaeromicropila herbilytica</name>
    <dbReference type="NCBI Taxonomy" id="2785025"/>
    <lineage>
        <taxon>Bacteria</taxon>
        <taxon>Bacillati</taxon>
        <taxon>Bacillota</taxon>
        <taxon>Clostridia</taxon>
        <taxon>Lachnospirales</taxon>
        <taxon>Lachnospiraceae</taxon>
        <taxon>Anaeromicropila</taxon>
    </lineage>
</organism>
<evidence type="ECO:0000313" key="1">
    <source>
        <dbReference type="EMBL" id="BCN29366.1"/>
    </source>
</evidence>
<dbReference type="Gene3D" id="3.30.70.100">
    <property type="match status" value="1"/>
</dbReference>
<name>A0A7R7EIA3_9FIRM</name>
<sequence length="71" mass="8046">MNSVRLSVVGLEQVETQERVRDQLEGIIGVKNVILSEGQNYMDIKYDDHTSVAEINNHLQNNGYKVIDADE</sequence>
<dbReference type="SUPFAM" id="SSF55008">
    <property type="entry name" value="HMA, heavy metal-associated domain"/>
    <property type="match status" value="1"/>
</dbReference>
<keyword evidence="2" id="KW-1185">Reference proteome</keyword>
<dbReference type="GO" id="GO:0046872">
    <property type="term" value="F:metal ion binding"/>
    <property type="evidence" value="ECO:0007669"/>
    <property type="project" value="InterPro"/>
</dbReference>
<protein>
    <recommendedName>
        <fullName evidence="3">HMA domain-containing protein</fullName>
    </recommendedName>
</protein>
<accession>A0A7R7EIA3</accession>